<dbReference type="Proteomes" id="UP001157938">
    <property type="component" value="Unassembled WGS sequence"/>
</dbReference>
<evidence type="ECO:0000313" key="3">
    <source>
        <dbReference type="Proteomes" id="UP001157938"/>
    </source>
</evidence>
<reference evidence="2" key="2">
    <citation type="submission" date="2022-12" db="EMBL/GenBank/DDBJ databases">
        <authorList>
            <person name="Webb A."/>
        </authorList>
    </citation>
    <scope>NUCLEOTIDE SEQUENCE</scope>
    <source>
        <strain evidence="2">Pf2</strain>
    </source>
</reference>
<dbReference type="EMBL" id="CAKLBC010000905">
    <property type="protein sequence ID" value="CAH0488924.1"/>
    <property type="molecule type" value="Genomic_DNA"/>
</dbReference>
<reference evidence="1 3" key="1">
    <citation type="submission" date="2021-11" db="EMBL/GenBank/DDBJ databases">
        <authorList>
            <person name="Islam A."/>
            <person name="Islam S."/>
            <person name="Flora M.S."/>
            <person name="Rahman M."/>
            <person name="Ziaur R.M."/>
            <person name="Epstein J.H."/>
            <person name="Hassan M."/>
            <person name="Klassen M."/>
            <person name="Woodard K."/>
            <person name="Webb A."/>
            <person name="Webby R.J."/>
            <person name="El Zowalaty M.E."/>
        </authorList>
    </citation>
    <scope>NUCLEOTIDE SEQUENCE [LARGE SCALE GENOMIC DNA]</scope>
    <source>
        <strain evidence="1">Pf1</strain>
    </source>
</reference>
<dbReference type="PRINTS" id="PR00507">
    <property type="entry name" value="N12N6MTFRASE"/>
</dbReference>
<evidence type="ECO:0000313" key="2">
    <source>
        <dbReference type="EMBL" id="CAI5710634.1"/>
    </source>
</evidence>
<organism evidence="2 4">
    <name type="scientific">Peronospora farinosa</name>
    <dbReference type="NCBI Taxonomy" id="134698"/>
    <lineage>
        <taxon>Eukaryota</taxon>
        <taxon>Sar</taxon>
        <taxon>Stramenopiles</taxon>
        <taxon>Oomycota</taxon>
        <taxon>Peronosporomycetes</taxon>
        <taxon>Peronosporales</taxon>
        <taxon>Peronosporaceae</taxon>
        <taxon>Peronospora</taxon>
    </lineage>
</organism>
<sequence length="362" mass="41588">MTRMLELRGFSVDRGCFLLTTAHSEDCNKDSKLCGSSAMTVHILERDFVDFQRWDRLLRRASSLSSSCERFPTKRLRKLSRINWIRGKKSAGWRLELQKNVKACENWLNAAFTQLSTLQQQEFLDDDLYTAAKRKRMALREDNKHARDLQQYFTSKELVDFVIRRVLEHVKERDVVWLEPSCGDGRFLTALLRAGAQYVVGYEIDEKLQSIAEKKVQLSATSVAGTIPDEGSSVRAQVCLGDFLVSRSCITTDKVVVAIGNPPFGARGDDGRDLVHHFFQHAAREWRAGVMAFIVPERCSRPTFIETTLQQLNGLQSDETNLSSWKLIAQLPLTDYQFEFRERDKLKLVRQPSVFQLFVQNE</sequence>
<dbReference type="InterPro" id="IPR029063">
    <property type="entry name" value="SAM-dependent_MTases_sf"/>
</dbReference>
<keyword evidence="3" id="KW-1185">Reference proteome</keyword>
<dbReference type="Proteomes" id="UP001159659">
    <property type="component" value="Unassembled WGS sequence"/>
</dbReference>
<evidence type="ECO:0000313" key="1">
    <source>
        <dbReference type="EMBL" id="CAH0488924.1"/>
    </source>
</evidence>
<dbReference type="Gene3D" id="3.40.50.150">
    <property type="entry name" value="Vaccinia Virus protein VP39"/>
    <property type="match status" value="1"/>
</dbReference>
<dbReference type="AlphaFoldDB" id="A0AAV0SYM2"/>
<dbReference type="SUPFAM" id="SSF53335">
    <property type="entry name" value="S-adenosyl-L-methionine-dependent methyltransferases"/>
    <property type="match status" value="1"/>
</dbReference>
<evidence type="ECO:0008006" key="5">
    <source>
        <dbReference type="Google" id="ProtNLM"/>
    </source>
</evidence>
<protein>
    <recommendedName>
        <fullName evidence="5">Site-specific DNA-methyltransferase (adenine-specific)</fullName>
    </recommendedName>
</protein>
<proteinExistence type="predicted"/>
<evidence type="ECO:0000313" key="4">
    <source>
        <dbReference type="Proteomes" id="UP001159659"/>
    </source>
</evidence>
<accession>A0AAV0SYM2</accession>
<dbReference type="CDD" id="cd02440">
    <property type="entry name" value="AdoMet_MTases"/>
    <property type="match status" value="1"/>
</dbReference>
<gene>
    <name evidence="1" type="ORF">PFR001_LOCUS4375</name>
    <name evidence="2" type="ORF">PFR002_LOCUS2235</name>
</gene>
<comment type="caution">
    <text evidence="2">The sequence shown here is derived from an EMBL/GenBank/DDBJ whole genome shotgun (WGS) entry which is preliminary data.</text>
</comment>
<name>A0AAV0SYM2_9STRA</name>
<dbReference type="EMBL" id="CANTFK010000239">
    <property type="protein sequence ID" value="CAI5710634.1"/>
    <property type="molecule type" value="Genomic_DNA"/>
</dbReference>